<dbReference type="InterPro" id="IPR001638">
    <property type="entry name" value="Solute-binding_3/MltF_N"/>
</dbReference>
<comment type="similarity">
    <text evidence="1">Belongs to the bacterial solute-binding protein 3 family.</text>
</comment>
<comment type="caution">
    <text evidence="6">The sequence shown here is derived from an EMBL/GenBank/DDBJ whole genome shotgun (WGS) entry which is preliminary data.</text>
</comment>
<proteinExistence type="inferred from homology"/>
<dbReference type="EMBL" id="JADEWZ010000028">
    <property type="protein sequence ID" value="MBE9117651.1"/>
    <property type="molecule type" value="Genomic_DNA"/>
</dbReference>
<dbReference type="PANTHER" id="PTHR30085:SF6">
    <property type="entry name" value="ABC TRANSPORTER GLUTAMINE-BINDING PROTEIN GLNH"/>
    <property type="match status" value="1"/>
</dbReference>
<feature type="chain" id="PRO_5035192305" evidence="4">
    <location>
        <begin position="29"/>
        <end position="260"/>
    </location>
</feature>
<gene>
    <name evidence="6" type="ORF">IQ249_17275</name>
</gene>
<keyword evidence="7" id="KW-1185">Reference proteome</keyword>
<evidence type="ECO:0000313" key="6">
    <source>
        <dbReference type="EMBL" id="MBE9117651.1"/>
    </source>
</evidence>
<accession>A0A8J7DY85</accession>
<feature type="domain" description="Solute-binding protein family 3/N-terminal" evidence="5">
    <location>
        <begin position="39"/>
        <end position="259"/>
    </location>
</feature>
<dbReference type="AlphaFoldDB" id="A0A8J7DY85"/>
<evidence type="ECO:0000256" key="1">
    <source>
        <dbReference type="ARBA" id="ARBA00010333"/>
    </source>
</evidence>
<dbReference type="GO" id="GO:0005576">
    <property type="term" value="C:extracellular region"/>
    <property type="evidence" value="ECO:0007669"/>
    <property type="project" value="TreeGrafter"/>
</dbReference>
<evidence type="ECO:0000256" key="4">
    <source>
        <dbReference type="SAM" id="SignalP"/>
    </source>
</evidence>
<sequence>MLKQKIASLSCAIALLGASYFLCDPVSAASLAEINRRGKLIVAVKDNLRPLGFTDDRGNLQGLEIDIARQLAQEWLGSPDAVEFRPVRNQDRLPLLLQGEVDLVVANLSATEVRDRVVNLSRYYYLNSTGLVSRNPKIQSRGDLATGKIAVLQGSSTIADIRYEFPKARLVGVESYQEARDRLEIGEIDAFAADRTLLTGWIQEYPTYRLLPVRLPGKALCIAMPKGLEYSELYLQVDRALLRWQKSGWLQERIVHWGLS</sequence>
<dbReference type="GO" id="GO:0006865">
    <property type="term" value="P:amino acid transport"/>
    <property type="evidence" value="ECO:0007669"/>
    <property type="project" value="TreeGrafter"/>
</dbReference>
<dbReference type="SUPFAM" id="SSF53850">
    <property type="entry name" value="Periplasmic binding protein-like II"/>
    <property type="match status" value="1"/>
</dbReference>
<evidence type="ECO:0000259" key="5">
    <source>
        <dbReference type="SMART" id="SM00062"/>
    </source>
</evidence>
<evidence type="ECO:0000256" key="2">
    <source>
        <dbReference type="ARBA" id="ARBA00022448"/>
    </source>
</evidence>
<protein>
    <submittedName>
        <fullName evidence="6">Transporter substrate-binding domain-containing protein</fullName>
    </submittedName>
</protein>
<keyword evidence="2" id="KW-0813">Transport</keyword>
<dbReference type="RefSeq" id="WP_194030740.1">
    <property type="nucleotide sequence ID" value="NZ_JADEWZ010000028.1"/>
</dbReference>
<dbReference type="GO" id="GO:0030288">
    <property type="term" value="C:outer membrane-bounded periplasmic space"/>
    <property type="evidence" value="ECO:0007669"/>
    <property type="project" value="TreeGrafter"/>
</dbReference>
<evidence type="ECO:0000313" key="7">
    <source>
        <dbReference type="Proteomes" id="UP000654482"/>
    </source>
</evidence>
<evidence type="ECO:0000256" key="3">
    <source>
        <dbReference type="ARBA" id="ARBA00022729"/>
    </source>
</evidence>
<dbReference type="Gene3D" id="3.40.190.10">
    <property type="entry name" value="Periplasmic binding protein-like II"/>
    <property type="match status" value="2"/>
</dbReference>
<organism evidence="6 7">
    <name type="scientific">Lusitaniella coriacea LEGE 07157</name>
    <dbReference type="NCBI Taxonomy" id="945747"/>
    <lineage>
        <taxon>Bacteria</taxon>
        <taxon>Bacillati</taxon>
        <taxon>Cyanobacteriota</taxon>
        <taxon>Cyanophyceae</taxon>
        <taxon>Spirulinales</taxon>
        <taxon>Lusitaniellaceae</taxon>
        <taxon>Lusitaniella</taxon>
    </lineage>
</organism>
<dbReference type="Pfam" id="PF00497">
    <property type="entry name" value="SBP_bac_3"/>
    <property type="match status" value="1"/>
</dbReference>
<dbReference type="Proteomes" id="UP000654482">
    <property type="component" value="Unassembled WGS sequence"/>
</dbReference>
<keyword evidence="3 4" id="KW-0732">Signal</keyword>
<reference evidence="6" key="1">
    <citation type="submission" date="2020-10" db="EMBL/GenBank/DDBJ databases">
        <authorList>
            <person name="Castelo-Branco R."/>
            <person name="Eusebio N."/>
            <person name="Adriana R."/>
            <person name="Vieira A."/>
            <person name="Brugerolle De Fraissinette N."/>
            <person name="Rezende De Castro R."/>
            <person name="Schneider M.P."/>
            <person name="Vasconcelos V."/>
            <person name="Leao P.N."/>
        </authorList>
    </citation>
    <scope>NUCLEOTIDE SEQUENCE</scope>
    <source>
        <strain evidence="6">LEGE 07157</strain>
    </source>
</reference>
<dbReference type="PANTHER" id="PTHR30085">
    <property type="entry name" value="AMINO ACID ABC TRANSPORTER PERMEASE"/>
    <property type="match status" value="1"/>
</dbReference>
<dbReference type="InterPro" id="IPR051455">
    <property type="entry name" value="Bact_solute-bind_prot3"/>
</dbReference>
<dbReference type="SMART" id="SM00062">
    <property type="entry name" value="PBPb"/>
    <property type="match status" value="1"/>
</dbReference>
<feature type="signal peptide" evidence="4">
    <location>
        <begin position="1"/>
        <end position="28"/>
    </location>
</feature>
<name>A0A8J7DY85_9CYAN</name>